<sequence>MAPFMAGVWRALGLHTQLSPSNAGHRGQLVCEVVRGRRAPRLMSCADPNRRFFRTPAGGDACVWRTSFRVLFPPLLPQHFSDHAALLQALAPNQSPASSLPLCRTLLVNPPGPSNPASSQSSVALAQPSAAIGDALNACCPQCCANTSAYASRQPPAFRCPLPFHAFYLANLRESVAEGEKML</sequence>
<organism evidence="1 2">
    <name type="scientific">Macrophomina phaseolina</name>
    <dbReference type="NCBI Taxonomy" id="35725"/>
    <lineage>
        <taxon>Eukaryota</taxon>
        <taxon>Fungi</taxon>
        <taxon>Dikarya</taxon>
        <taxon>Ascomycota</taxon>
        <taxon>Pezizomycotina</taxon>
        <taxon>Dothideomycetes</taxon>
        <taxon>Dothideomycetes incertae sedis</taxon>
        <taxon>Botryosphaeriales</taxon>
        <taxon>Botryosphaeriaceae</taxon>
        <taxon>Macrophomina</taxon>
    </lineage>
</organism>
<name>A0ABQ8GE47_9PEZI</name>
<proteinExistence type="predicted"/>
<keyword evidence="2" id="KW-1185">Reference proteome</keyword>
<protein>
    <submittedName>
        <fullName evidence="1">Uncharacterized protein</fullName>
    </submittedName>
</protein>
<reference evidence="1 2" key="1">
    <citation type="journal article" date="2021" name="Nat. Commun.">
        <title>Genetic determinants of endophytism in the Arabidopsis root mycobiome.</title>
        <authorList>
            <person name="Mesny F."/>
            <person name="Miyauchi S."/>
            <person name="Thiergart T."/>
            <person name="Pickel B."/>
            <person name="Atanasova L."/>
            <person name="Karlsson M."/>
            <person name="Huettel B."/>
            <person name="Barry K.W."/>
            <person name="Haridas S."/>
            <person name="Chen C."/>
            <person name="Bauer D."/>
            <person name="Andreopoulos W."/>
            <person name="Pangilinan J."/>
            <person name="LaButti K."/>
            <person name="Riley R."/>
            <person name="Lipzen A."/>
            <person name="Clum A."/>
            <person name="Drula E."/>
            <person name="Henrissat B."/>
            <person name="Kohler A."/>
            <person name="Grigoriev I.V."/>
            <person name="Martin F.M."/>
            <person name="Hacquard S."/>
        </authorList>
    </citation>
    <scope>NUCLEOTIDE SEQUENCE [LARGE SCALE GENOMIC DNA]</scope>
    <source>
        <strain evidence="1 2">MPI-SDFR-AT-0080</strain>
    </source>
</reference>
<gene>
    <name evidence="1" type="ORF">B0J12DRAFT_698442</name>
</gene>
<accession>A0ABQ8GE47</accession>
<evidence type="ECO:0000313" key="1">
    <source>
        <dbReference type="EMBL" id="KAH7053239.1"/>
    </source>
</evidence>
<evidence type="ECO:0000313" key="2">
    <source>
        <dbReference type="Proteomes" id="UP000774617"/>
    </source>
</evidence>
<comment type="caution">
    <text evidence="1">The sequence shown here is derived from an EMBL/GenBank/DDBJ whole genome shotgun (WGS) entry which is preliminary data.</text>
</comment>
<dbReference type="EMBL" id="JAGTJR010000010">
    <property type="protein sequence ID" value="KAH7053239.1"/>
    <property type="molecule type" value="Genomic_DNA"/>
</dbReference>
<dbReference type="Proteomes" id="UP000774617">
    <property type="component" value="Unassembled WGS sequence"/>
</dbReference>